<reference evidence="1" key="1">
    <citation type="journal article" date="2019" name="Sci. Rep.">
        <title>Draft genome of Tanacetum cinerariifolium, the natural source of mosquito coil.</title>
        <authorList>
            <person name="Yamashiro T."/>
            <person name="Shiraishi A."/>
            <person name="Satake H."/>
            <person name="Nakayama K."/>
        </authorList>
    </citation>
    <scope>NUCLEOTIDE SEQUENCE</scope>
</reference>
<protein>
    <submittedName>
        <fullName evidence="1">Uncharacterized protein</fullName>
    </submittedName>
</protein>
<sequence>EEYDSCRRREIALGEGRMPSVFKVGPPVQTPPSLEWSSGSLPVSPAPSIIPSPVSSPMIPFTVPSSVTSPATAETEIFLTELGAQVEIEGGLIHDHTVRLGKLSPALFERYDRDIGELFTRSEEVRDEIFSQRYRFRSLEHE</sequence>
<proteinExistence type="predicted"/>
<name>A0A699S8F9_TANCI</name>
<evidence type="ECO:0000313" key="1">
    <source>
        <dbReference type="EMBL" id="GFC93418.1"/>
    </source>
</evidence>
<accession>A0A699S8F9</accession>
<organism evidence="1">
    <name type="scientific">Tanacetum cinerariifolium</name>
    <name type="common">Dalmatian daisy</name>
    <name type="synonym">Chrysanthemum cinerariifolium</name>
    <dbReference type="NCBI Taxonomy" id="118510"/>
    <lineage>
        <taxon>Eukaryota</taxon>
        <taxon>Viridiplantae</taxon>
        <taxon>Streptophyta</taxon>
        <taxon>Embryophyta</taxon>
        <taxon>Tracheophyta</taxon>
        <taxon>Spermatophyta</taxon>
        <taxon>Magnoliopsida</taxon>
        <taxon>eudicotyledons</taxon>
        <taxon>Gunneridae</taxon>
        <taxon>Pentapetalae</taxon>
        <taxon>asterids</taxon>
        <taxon>campanulids</taxon>
        <taxon>Asterales</taxon>
        <taxon>Asteraceae</taxon>
        <taxon>Asteroideae</taxon>
        <taxon>Anthemideae</taxon>
        <taxon>Anthemidinae</taxon>
        <taxon>Tanacetum</taxon>
    </lineage>
</organism>
<dbReference type="AlphaFoldDB" id="A0A699S8F9"/>
<dbReference type="EMBL" id="BKCJ011143190">
    <property type="protein sequence ID" value="GFC93418.1"/>
    <property type="molecule type" value="Genomic_DNA"/>
</dbReference>
<comment type="caution">
    <text evidence="1">The sequence shown here is derived from an EMBL/GenBank/DDBJ whole genome shotgun (WGS) entry which is preliminary data.</text>
</comment>
<feature type="non-terminal residue" evidence="1">
    <location>
        <position position="1"/>
    </location>
</feature>
<gene>
    <name evidence="1" type="ORF">Tci_865388</name>
</gene>